<keyword evidence="3" id="KW-1185">Reference proteome</keyword>
<name>A0ABT7M0A9_9CYAN</name>
<dbReference type="PANTHER" id="PTHR43179:SF7">
    <property type="entry name" value="RHAMNOSYLTRANSFERASE WBBL"/>
    <property type="match status" value="1"/>
</dbReference>
<accession>A0ABT7M0A9</accession>
<reference evidence="2 3" key="1">
    <citation type="submission" date="2023-06" db="EMBL/GenBank/DDBJ databases">
        <title>Whole genome sequence of Oscillatoria calcuttensis NRMC-F 0142.</title>
        <authorList>
            <person name="Shakena Fathima T."/>
            <person name="Muralitharan G."/>
            <person name="Thajuddin N."/>
        </authorList>
    </citation>
    <scope>NUCLEOTIDE SEQUENCE [LARGE SCALE GENOMIC DNA]</scope>
    <source>
        <strain evidence="2 3">NRMC-F 0142</strain>
    </source>
</reference>
<dbReference type="InterPro" id="IPR001173">
    <property type="entry name" value="Glyco_trans_2-like"/>
</dbReference>
<dbReference type="InterPro" id="IPR029044">
    <property type="entry name" value="Nucleotide-diphossugar_trans"/>
</dbReference>
<dbReference type="Pfam" id="PF00535">
    <property type="entry name" value="Glycos_transf_2"/>
    <property type="match status" value="1"/>
</dbReference>
<protein>
    <submittedName>
        <fullName evidence="2">Glycosyltransferase</fullName>
        <ecNumber evidence="2">2.4.-.-</ecNumber>
    </submittedName>
</protein>
<organism evidence="2 3">
    <name type="scientific">Geitlerinema calcuttense NRMC-F 0142</name>
    <dbReference type="NCBI Taxonomy" id="2922238"/>
    <lineage>
        <taxon>Bacteria</taxon>
        <taxon>Bacillati</taxon>
        <taxon>Cyanobacteriota</taxon>
        <taxon>Cyanophyceae</taxon>
        <taxon>Geitlerinematales</taxon>
        <taxon>Geitlerinemataceae</taxon>
        <taxon>Geitlerinema</taxon>
    </lineage>
</organism>
<keyword evidence="2" id="KW-0328">Glycosyltransferase</keyword>
<keyword evidence="2" id="KW-0808">Transferase</keyword>
<dbReference type="SUPFAM" id="SSF53448">
    <property type="entry name" value="Nucleotide-diphospho-sugar transferases"/>
    <property type="match status" value="1"/>
</dbReference>
<feature type="domain" description="Glycosyltransferase 2-like" evidence="1">
    <location>
        <begin position="13"/>
        <end position="197"/>
    </location>
</feature>
<dbReference type="Proteomes" id="UP001230986">
    <property type="component" value="Unassembled WGS sequence"/>
</dbReference>
<evidence type="ECO:0000313" key="3">
    <source>
        <dbReference type="Proteomes" id="UP001230986"/>
    </source>
</evidence>
<dbReference type="EC" id="2.4.-.-" evidence="2"/>
<dbReference type="GO" id="GO:0016757">
    <property type="term" value="F:glycosyltransferase activity"/>
    <property type="evidence" value="ECO:0007669"/>
    <property type="project" value="UniProtKB-KW"/>
</dbReference>
<dbReference type="EMBL" id="JASVEJ010000037">
    <property type="protein sequence ID" value="MDL5057697.1"/>
    <property type="molecule type" value="Genomic_DNA"/>
</dbReference>
<dbReference type="RefSeq" id="WP_284478543.1">
    <property type="nucleotide sequence ID" value="NZ_JASVEJ010000037.1"/>
</dbReference>
<gene>
    <name evidence="2" type="ORF">QQ055_09555</name>
</gene>
<evidence type="ECO:0000259" key="1">
    <source>
        <dbReference type="Pfam" id="PF00535"/>
    </source>
</evidence>
<evidence type="ECO:0000313" key="2">
    <source>
        <dbReference type="EMBL" id="MDL5057697.1"/>
    </source>
</evidence>
<proteinExistence type="predicted"/>
<sequence length="352" mass="41516">MVNTPTIAPQVTIVVVPRERFSYTRESLESIYEHTDLPFKLVYVDGGSPRHIQRYLEEQSREKDFQLIRFDRYLSPNQSRNMGLREVKTKYLVFIDNDVVVTPGWLTRLVNCAEETDAAIVGPLTCIGTPLHEMIHNPGGRTYIKEEPVETGIRRSIYQKSHFANRTVEQMRDKLQRTQCDYAEFHCMLVRTDIFEKTGPLDEGLFSTREHLDFSMMVTRAGGKVYCEREVVVTYVPGPPLQWSDLGFFMLRWSDAWDLASLKRFREKWDLTEDKYFQKRYDQLGFRRKRTIVKPLAKALTFGWRSHRMEQLLIPLEKRLNRYVSDRYARQCQQQPSSEQPLQQQPVLAQKY</sequence>
<dbReference type="Gene3D" id="3.90.550.10">
    <property type="entry name" value="Spore Coat Polysaccharide Biosynthesis Protein SpsA, Chain A"/>
    <property type="match status" value="1"/>
</dbReference>
<comment type="caution">
    <text evidence="2">The sequence shown here is derived from an EMBL/GenBank/DDBJ whole genome shotgun (WGS) entry which is preliminary data.</text>
</comment>
<dbReference type="PANTHER" id="PTHR43179">
    <property type="entry name" value="RHAMNOSYLTRANSFERASE WBBL"/>
    <property type="match status" value="1"/>
</dbReference>